<dbReference type="AlphaFoldDB" id="A0A5B9DY32"/>
<dbReference type="KEGG" id="rgl:CS053_08010"/>
<dbReference type="SUPFAM" id="SSF54523">
    <property type="entry name" value="Pili subunits"/>
    <property type="match status" value="1"/>
</dbReference>
<organism evidence="2 3">
    <name type="scientific">Rhodanobacter glycinis</name>
    <dbReference type="NCBI Taxonomy" id="582702"/>
    <lineage>
        <taxon>Bacteria</taxon>
        <taxon>Pseudomonadati</taxon>
        <taxon>Pseudomonadota</taxon>
        <taxon>Gammaproteobacteria</taxon>
        <taxon>Lysobacterales</taxon>
        <taxon>Rhodanobacteraceae</taxon>
        <taxon>Rhodanobacter</taxon>
    </lineage>
</organism>
<dbReference type="EMBL" id="CP042807">
    <property type="protein sequence ID" value="QEE24449.1"/>
    <property type="molecule type" value="Genomic_DNA"/>
</dbReference>
<keyword evidence="1" id="KW-0472">Membrane</keyword>
<dbReference type="RefSeq" id="WP_147627046.1">
    <property type="nucleotide sequence ID" value="NZ_CP042807.1"/>
</dbReference>
<keyword evidence="1" id="KW-1133">Transmembrane helix</keyword>
<name>A0A5B9DY32_9GAMM</name>
<dbReference type="PROSITE" id="PS00409">
    <property type="entry name" value="PROKAR_NTER_METHYL"/>
    <property type="match status" value="1"/>
</dbReference>
<accession>A0A5B9DY32</accession>
<dbReference type="NCBIfam" id="TIGR02532">
    <property type="entry name" value="IV_pilin_GFxxxE"/>
    <property type="match status" value="1"/>
</dbReference>
<reference evidence="2 3" key="1">
    <citation type="submission" date="2019-08" db="EMBL/GenBank/DDBJ databases">
        <title>Complete genome sequence of Rhodanobacter glycinis strain T01E-68 isolated from tomato root.</title>
        <authorList>
            <person name="Weon H.-Y."/>
            <person name="Lee S.A."/>
        </authorList>
    </citation>
    <scope>NUCLEOTIDE SEQUENCE [LARGE SCALE GENOMIC DNA]</scope>
    <source>
        <strain evidence="2 3">T01E-68</strain>
    </source>
</reference>
<sequence length="342" mass="35625">MPQGQAQSGFTLIELMVAMLLGLIVIAGVTSIFLANQRVYRTNTALGDVQDSARVAFEMMARDIRDAGLTGCNSTPATLRLSNLLKNGPTAGGTAWWADWNNSVHGYDGSGATSDPALSGMTITPVASTDSIQLIGAVDSGVTVATDTETSGVITTNESSPGLVTGDVGLVCDPDHSTLVQFTSVSGNSLTHAINTGSPGNCSQGLGYPAVCTDTGNSYTFQPNAQIAKLSAVDWYIGSQTIAGATVDSLYRVDLENKAGVPTPTTQEMVRNVTNMQIQYHVSGANSFVDAGSVPSASWGSVDAVQVTFTLQSTDQRAGTNTKPLVRTFTATTSIRNRVTVL</sequence>
<dbReference type="InterPro" id="IPR012902">
    <property type="entry name" value="N_methyl_site"/>
</dbReference>
<dbReference type="GO" id="GO:0043683">
    <property type="term" value="P:type IV pilus assembly"/>
    <property type="evidence" value="ECO:0007669"/>
    <property type="project" value="InterPro"/>
</dbReference>
<dbReference type="Pfam" id="PF16074">
    <property type="entry name" value="PilW"/>
    <property type="match status" value="1"/>
</dbReference>
<evidence type="ECO:0000313" key="3">
    <source>
        <dbReference type="Proteomes" id="UP000321807"/>
    </source>
</evidence>
<dbReference type="Pfam" id="PF07963">
    <property type="entry name" value="N_methyl"/>
    <property type="match status" value="1"/>
</dbReference>
<dbReference type="InterPro" id="IPR032092">
    <property type="entry name" value="PilW"/>
</dbReference>
<dbReference type="Proteomes" id="UP000321807">
    <property type="component" value="Chromosome"/>
</dbReference>
<protein>
    <submittedName>
        <fullName evidence="2">Prepilin-type N-terminal cleavage/methylation domain-containing protein</fullName>
    </submittedName>
</protein>
<dbReference type="InterPro" id="IPR045584">
    <property type="entry name" value="Pilin-like"/>
</dbReference>
<feature type="transmembrane region" description="Helical" evidence="1">
    <location>
        <begin position="12"/>
        <end position="34"/>
    </location>
</feature>
<gene>
    <name evidence="2" type="ORF">CS053_08010</name>
</gene>
<evidence type="ECO:0000313" key="2">
    <source>
        <dbReference type="EMBL" id="QEE24449.1"/>
    </source>
</evidence>
<proteinExistence type="predicted"/>
<evidence type="ECO:0000256" key="1">
    <source>
        <dbReference type="SAM" id="Phobius"/>
    </source>
</evidence>
<keyword evidence="1" id="KW-0812">Transmembrane</keyword>